<sequence>MAAANTAASHKFGDWDTFAENWPIEGGSDLRKMLGGAVPLPTTEDAISAVRLSATINASADDDHKMTFSSMFTGAEVKDKAGNYVCSSAKELKLWLDRTLGKGKHMANAGKAAGKRGIIYWSGPFGGYFELWDTTDDGFKGGVKGAVDHWDDCTDCCLWEM</sequence>
<dbReference type="EMBL" id="VLTN01000032">
    <property type="protein sequence ID" value="KAA0150730.1"/>
    <property type="molecule type" value="Genomic_DNA"/>
</dbReference>
<dbReference type="Proteomes" id="UP000323011">
    <property type="component" value="Unassembled WGS sequence"/>
</dbReference>
<dbReference type="EMBL" id="VLTO01000014">
    <property type="protein sequence ID" value="KAA0175384.1"/>
    <property type="molecule type" value="Genomic_DNA"/>
</dbReference>
<keyword evidence="6" id="KW-1185">Reference proteome</keyword>
<evidence type="ECO:0000313" key="3">
    <source>
        <dbReference type="EMBL" id="KAA0168808.1"/>
    </source>
</evidence>
<dbReference type="EMBL" id="VLTL01000026">
    <property type="protein sequence ID" value="KAA0168808.1"/>
    <property type="molecule type" value="Genomic_DNA"/>
</dbReference>
<dbReference type="Proteomes" id="UP000325113">
    <property type="component" value="Unassembled WGS sequence"/>
</dbReference>
<evidence type="ECO:0000313" key="6">
    <source>
        <dbReference type="Proteomes" id="UP000323011"/>
    </source>
</evidence>
<evidence type="ECO:0000313" key="1">
    <source>
        <dbReference type="EMBL" id="KAA0150730.1"/>
    </source>
</evidence>
<reference evidence="5 6" key="1">
    <citation type="submission" date="2019-07" db="EMBL/GenBank/DDBJ databases">
        <title>Genomes of Cafeteria roenbergensis.</title>
        <authorList>
            <person name="Fischer M.G."/>
            <person name="Hackl T."/>
            <person name="Roman M."/>
        </authorList>
    </citation>
    <scope>NUCLEOTIDE SEQUENCE [LARGE SCALE GENOMIC DNA]</scope>
    <source>
        <strain evidence="1 6">BVI</strain>
        <strain evidence="2 8">Cflag</strain>
        <strain evidence="4 5">E4-10P</strain>
        <strain evidence="3 7">RCC970-E3</strain>
    </source>
</reference>
<evidence type="ECO:0000313" key="7">
    <source>
        <dbReference type="Proteomes" id="UP000324907"/>
    </source>
</evidence>
<comment type="caution">
    <text evidence="4">The sequence shown here is derived from an EMBL/GenBank/DDBJ whole genome shotgun (WGS) entry which is preliminary data.</text>
</comment>
<accession>A0A5A8EDV5</accession>
<dbReference type="Proteomes" id="UP000324907">
    <property type="component" value="Unassembled WGS sequence"/>
</dbReference>
<organism evidence="4 5">
    <name type="scientific">Cafeteria roenbergensis</name>
    <name type="common">Marine flagellate</name>
    <dbReference type="NCBI Taxonomy" id="33653"/>
    <lineage>
        <taxon>Eukaryota</taxon>
        <taxon>Sar</taxon>
        <taxon>Stramenopiles</taxon>
        <taxon>Bigyra</taxon>
        <taxon>Opalozoa</taxon>
        <taxon>Bicosoecida</taxon>
        <taxon>Cafeteriaceae</taxon>
        <taxon>Cafeteria</taxon>
    </lineage>
</organism>
<gene>
    <name evidence="4" type="ORF">FNF27_03084</name>
    <name evidence="3" type="ORF">FNF28_02355</name>
    <name evidence="1" type="ORF">FNF29_05067</name>
    <name evidence="2" type="ORF">FNF31_01080</name>
</gene>
<evidence type="ECO:0000313" key="4">
    <source>
        <dbReference type="EMBL" id="KAA0175384.1"/>
    </source>
</evidence>
<name>A0A5A8EDV5_CAFRO</name>
<dbReference type="Gene3D" id="3.90.1720.70">
    <property type="match status" value="1"/>
</dbReference>
<protein>
    <submittedName>
        <fullName evidence="4">Uncharacterized protein</fullName>
    </submittedName>
</protein>
<proteinExistence type="predicted"/>
<evidence type="ECO:0000313" key="8">
    <source>
        <dbReference type="Proteomes" id="UP000325113"/>
    </source>
</evidence>
<dbReference type="EMBL" id="VLTM01000006">
    <property type="protein sequence ID" value="KAA0167194.1"/>
    <property type="molecule type" value="Genomic_DNA"/>
</dbReference>
<dbReference type="OrthoDB" id="10269106at2759"/>
<evidence type="ECO:0000313" key="2">
    <source>
        <dbReference type="EMBL" id="KAA0167194.1"/>
    </source>
</evidence>
<dbReference type="AlphaFoldDB" id="A0A5A8EDV5"/>
<evidence type="ECO:0000313" key="5">
    <source>
        <dbReference type="Proteomes" id="UP000322899"/>
    </source>
</evidence>
<dbReference type="Proteomes" id="UP000322899">
    <property type="component" value="Unassembled WGS sequence"/>
</dbReference>